<dbReference type="GeneID" id="94831608"/>
<feature type="compositionally biased region" description="Polar residues" evidence="1">
    <location>
        <begin position="80"/>
        <end position="107"/>
    </location>
</feature>
<name>A0A1J4KZX8_9EUKA</name>
<dbReference type="InterPro" id="IPR025659">
    <property type="entry name" value="Tubby-like_C"/>
</dbReference>
<dbReference type="VEuPathDB" id="TrichDB:TRFO_12880"/>
<comment type="caution">
    <text evidence="2">The sequence shown here is derived from an EMBL/GenBank/DDBJ whole genome shotgun (WGS) entry which is preliminary data.</text>
</comment>
<dbReference type="RefSeq" id="XP_068369945.1">
    <property type="nucleotide sequence ID" value="XM_068496904.1"/>
</dbReference>
<evidence type="ECO:0008006" key="4">
    <source>
        <dbReference type="Google" id="ProtNLM"/>
    </source>
</evidence>
<feature type="region of interest" description="Disordered" evidence="1">
    <location>
        <begin position="1"/>
        <end position="186"/>
    </location>
</feature>
<organism evidence="2 3">
    <name type="scientific">Tritrichomonas foetus</name>
    <dbReference type="NCBI Taxonomy" id="1144522"/>
    <lineage>
        <taxon>Eukaryota</taxon>
        <taxon>Metamonada</taxon>
        <taxon>Parabasalia</taxon>
        <taxon>Tritrichomonadida</taxon>
        <taxon>Tritrichomonadidae</taxon>
        <taxon>Tritrichomonas</taxon>
    </lineage>
</organism>
<dbReference type="AlphaFoldDB" id="A0A1J4KZX8"/>
<dbReference type="EMBL" id="MLAK01000068">
    <property type="protein sequence ID" value="OHT16809.1"/>
    <property type="molecule type" value="Genomic_DNA"/>
</dbReference>
<reference evidence="2" key="1">
    <citation type="submission" date="2016-10" db="EMBL/GenBank/DDBJ databases">
        <authorList>
            <person name="Benchimol M."/>
            <person name="Almeida L.G."/>
            <person name="Vasconcelos A.T."/>
            <person name="Perreira-Neves A."/>
            <person name="Rosa I.A."/>
            <person name="Tasca T."/>
            <person name="Bogo M.R."/>
            <person name="de Souza W."/>
        </authorList>
    </citation>
    <scope>NUCLEOTIDE SEQUENCE [LARGE SCALE GENOMIC DNA]</scope>
    <source>
        <strain evidence="2">K</strain>
    </source>
</reference>
<proteinExistence type="predicted"/>
<evidence type="ECO:0000256" key="1">
    <source>
        <dbReference type="SAM" id="MobiDB-lite"/>
    </source>
</evidence>
<feature type="compositionally biased region" description="Polar residues" evidence="1">
    <location>
        <begin position="21"/>
        <end position="30"/>
    </location>
</feature>
<accession>A0A1J4KZX8</accession>
<keyword evidence="3" id="KW-1185">Reference proteome</keyword>
<sequence length="447" mass="52173">MRRNNFRPANQRPGQYKHLSKSPQKQLITFSSSSDETSSDIPMIKTTKTGNSTMELSTSSSSEYSSESSNSLRKNGEENWASQYQNPNQSRNTRQNNDNIKTTENSPSFRRRNFSRNYQISKNKEEDEIKPPQNESQQESRDGIRRRRFKKAPSPENENNAIEKEIHREEEPKKSKSDENNKYDQNSRIENHDQILTQKITHQINQQMNQQSNQQNDPVLDTQSIPKELSLKIDTPLISCILERQKRGGLMKKYELRLRDSNNKITYSAFQYDRKLYQIQKSRNKNNMNYADNFKRINEKAKIKFNMAHNKYLIFDDETELAGIAFFPESRLGNKGRRMNLVIPVNFPFKPNGKTESLGTVAVAEKRDMDPRFFYFDSKYPEKVGDKWVMFTGRDAVLKSHKNFVLLDTHGNCVFEFFKMSSNSFRLNHSPYLSPMIAFGIGVSIFI</sequence>
<evidence type="ECO:0000313" key="3">
    <source>
        <dbReference type="Proteomes" id="UP000179807"/>
    </source>
</evidence>
<evidence type="ECO:0000313" key="2">
    <source>
        <dbReference type="EMBL" id="OHT16809.1"/>
    </source>
</evidence>
<protein>
    <recommendedName>
        <fullName evidence="4">Tubby C-terminal domain-containing protein</fullName>
    </recommendedName>
</protein>
<dbReference type="SUPFAM" id="SSF54518">
    <property type="entry name" value="Tubby C-terminal domain-like"/>
    <property type="match status" value="1"/>
</dbReference>
<gene>
    <name evidence="2" type="ORF">TRFO_12880</name>
</gene>
<feature type="compositionally biased region" description="Low complexity" evidence="1">
    <location>
        <begin position="31"/>
        <end position="40"/>
    </location>
</feature>
<feature type="compositionally biased region" description="Low complexity" evidence="1">
    <location>
        <begin position="51"/>
        <end position="72"/>
    </location>
</feature>
<feature type="compositionally biased region" description="Basic and acidic residues" evidence="1">
    <location>
        <begin position="161"/>
        <end position="186"/>
    </location>
</feature>
<dbReference type="Proteomes" id="UP000179807">
    <property type="component" value="Unassembled WGS sequence"/>
</dbReference>